<dbReference type="GO" id="GO:0009055">
    <property type="term" value="F:electron transfer activity"/>
    <property type="evidence" value="ECO:0007669"/>
    <property type="project" value="InterPro"/>
</dbReference>
<protein>
    <submittedName>
        <fullName evidence="9">Cytochrome C</fullName>
    </submittedName>
</protein>
<evidence type="ECO:0000256" key="4">
    <source>
        <dbReference type="ARBA" id="ARBA00022982"/>
    </source>
</evidence>
<dbReference type="InterPro" id="IPR050597">
    <property type="entry name" value="Cytochrome_c_Oxidase_Subunit"/>
</dbReference>
<name>A0A7X7LUH3_9RHOO</name>
<accession>A0A7X7LUH3</accession>
<evidence type="ECO:0000313" key="9">
    <source>
        <dbReference type="EMBL" id="NLF53437.1"/>
    </source>
</evidence>
<evidence type="ECO:0000256" key="2">
    <source>
        <dbReference type="ARBA" id="ARBA00022617"/>
    </source>
</evidence>
<comment type="caution">
    <text evidence="9">The sequence shown here is derived from an EMBL/GenBank/DDBJ whole genome shotgun (WGS) entry which is preliminary data.</text>
</comment>
<keyword evidence="2 6" id="KW-0349">Heme</keyword>
<proteinExistence type="predicted"/>
<dbReference type="SUPFAM" id="SSF46626">
    <property type="entry name" value="Cytochrome c"/>
    <property type="match status" value="1"/>
</dbReference>
<dbReference type="InterPro" id="IPR009056">
    <property type="entry name" value="Cyt_c-like_dom"/>
</dbReference>
<evidence type="ECO:0000256" key="7">
    <source>
        <dbReference type="SAM" id="SignalP"/>
    </source>
</evidence>
<dbReference type="PANTHER" id="PTHR33751:SF9">
    <property type="entry name" value="CYTOCHROME C4"/>
    <property type="match status" value="1"/>
</dbReference>
<keyword evidence="7" id="KW-0732">Signal</keyword>
<evidence type="ECO:0000256" key="6">
    <source>
        <dbReference type="PROSITE-ProRule" id="PRU00433"/>
    </source>
</evidence>
<gene>
    <name evidence="9" type="ORF">GX576_03370</name>
</gene>
<feature type="domain" description="Cytochrome c" evidence="8">
    <location>
        <begin position="19"/>
        <end position="99"/>
    </location>
</feature>
<evidence type="ECO:0000259" key="8">
    <source>
        <dbReference type="PROSITE" id="PS51007"/>
    </source>
</evidence>
<feature type="chain" id="PRO_5030661512" evidence="7">
    <location>
        <begin position="22"/>
        <end position="108"/>
    </location>
</feature>
<dbReference type="Gene3D" id="1.10.760.10">
    <property type="entry name" value="Cytochrome c-like domain"/>
    <property type="match status" value="1"/>
</dbReference>
<evidence type="ECO:0000313" key="10">
    <source>
        <dbReference type="Proteomes" id="UP000536534"/>
    </source>
</evidence>
<dbReference type="Proteomes" id="UP000536534">
    <property type="component" value="Unassembled WGS sequence"/>
</dbReference>
<dbReference type="EMBL" id="JAAYYV010000090">
    <property type="protein sequence ID" value="NLF53437.1"/>
    <property type="molecule type" value="Genomic_DNA"/>
</dbReference>
<dbReference type="Pfam" id="PF00034">
    <property type="entry name" value="Cytochrom_C"/>
    <property type="match status" value="1"/>
</dbReference>
<evidence type="ECO:0000256" key="3">
    <source>
        <dbReference type="ARBA" id="ARBA00022723"/>
    </source>
</evidence>
<feature type="signal peptide" evidence="7">
    <location>
        <begin position="1"/>
        <end position="21"/>
    </location>
</feature>
<keyword evidence="1" id="KW-0813">Transport</keyword>
<reference evidence="9 10" key="1">
    <citation type="journal article" date="2020" name="Biotechnol. Biofuels">
        <title>New insights from the biogas microbiome by comprehensive genome-resolved metagenomics of nearly 1600 species originating from multiple anaerobic digesters.</title>
        <authorList>
            <person name="Campanaro S."/>
            <person name="Treu L."/>
            <person name="Rodriguez-R L.M."/>
            <person name="Kovalovszki A."/>
            <person name="Ziels R.M."/>
            <person name="Maus I."/>
            <person name="Zhu X."/>
            <person name="Kougias P.G."/>
            <person name="Basile A."/>
            <person name="Luo G."/>
            <person name="Schluter A."/>
            <person name="Konstantinidis K.T."/>
            <person name="Angelidaki I."/>
        </authorList>
    </citation>
    <scope>NUCLEOTIDE SEQUENCE [LARGE SCALE GENOMIC DNA]</scope>
    <source>
        <strain evidence="9">AS06rmzACSIP_256</strain>
    </source>
</reference>
<evidence type="ECO:0000256" key="5">
    <source>
        <dbReference type="ARBA" id="ARBA00023004"/>
    </source>
</evidence>
<dbReference type="PROSITE" id="PS51007">
    <property type="entry name" value="CYTC"/>
    <property type="match status" value="1"/>
</dbReference>
<keyword evidence="5 6" id="KW-0408">Iron</keyword>
<dbReference type="GO" id="GO:0046872">
    <property type="term" value="F:metal ion binding"/>
    <property type="evidence" value="ECO:0007669"/>
    <property type="project" value="UniProtKB-KW"/>
</dbReference>
<keyword evidence="4" id="KW-0249">Electron transport</keyword>
<sequence>MNLRNAIVVVGLTGVALSAQAQDPNLARNLAATCANCHGTNGNSLGGMETLAGESQKKLLQKLDDFRTGEKPATIMHQIVKGYTPEQLDLITAWFAAQEAEGDEQDAE</sequence>
<organism evidence="9 10">
    <name type="scientific">Thauera phenolivorans</name>
    <dbReference type="NCBI Taxonomy" id="1792543"/>
    <lineage>
        <taxon>Bacteria</taxon>
        <taxon>Pseudomonadati</taxon>
        <taxon>Pseudomonadota</taxon>
        <taxon>Betaproteobacteria</taxon>
        <taxon>Rhodocyclales</taxon>
        <taxon>Zoogloeaceae</taxon>
        <taxon>Thauera</taxon>
    </lineage>
</organism>
<keyword evidence="3 6" id="KW-0479">Metal-binding</keyword>
<dbReference type="InterPro" id="IPR036909">
    <property type="entry name" value="Cyt_c-like_dom_sf"/>
</dbReference>
<evidence type="ECO:0000256" key="1">
    <source>
        <dbReference type="ARBA" id="ARBA00022448"/>
    </source>
</evidence>
<dbReference type="GO" id="GO:0020037">
    <property type="term" value="F:heme binding"/>
    <property type="evidence" value="ECO:0007669"/>
    <property type="project" value="InterPro"/>
</dbReference>
<dbReference type="AlphaFoldDB" id="A0A7X7LUH3"/>
<dbReference type="PANTHER" id="PTHR33751">
    <property type="entry name" value="CBB3-TYPE CYTOCHROME C OXIDASE SUBUNIT FIXP"/>
    <property type="match status" value="1"/>
</dbReference>